<dbReference type="GO" id="GO:0008745">
    <property type="term" value="F:N-acetylmuramoyl-L-alanine amidase activity"/>
    <property type="evidence" value="ECO:0007669"/>
    <property type="project" value="InterPro"/>
</dbReference>
<accession>A0A2A7MN68</accession>
<dbReference type="SMART" id="SM00646">
    <property type="entry name" value="Ami_3"/>
    <property type="match status" value="1"/>
</dbReference>
<evidence type="ECO:0000256" key="1">
    <source>
        <dbReference type="ARBA" id="ARBA00022737"/>
    </source>
</evidence>
<dbReference type="InterPro" id="IPR002508">
    <property type="entry name" value="MurNAc-LAA_cat"/>
</dbReference>
<feature type="repeat" description="Cell wall-binding" evidence="2">
    <location>
        <begin position="209"/>
        <end position="228"/>
    </location>
</feature>
<reference evidence="4 5" key="1">
    <citation type="submission" date="2017-10" db="EMBL/GenBank/DDBJ databases">
        <title>Effective Description of Clostridium neonatale sp. nov. linked to necrotizing enterocolitis in neonates and a clarification of species assignable to the genus Clostridium (Prazmowski 1880) emend. Lawson and Rainey 2016.</title>
        <authorList>
            <person name="Bernard K."/>
            <person name="Burdz T."/>
            <person name="Wiebe D."/>
            <person name="Balcewich B."/>
            <person name="Alfa M."/>
            <person name="Bernier A.-M."/>
        </authorList>
    </citation>
    <scope>NUCLEOTIDE SEQUENCE [LARGE SCALE GENOMIC DNA]</scope>
    <source>
        <strain evidence="4 5">LCDC99A005</strain>
    </source>
</reference>
<evidence type="ECO:0000256" key="2">
    <source>
        <dbReference type="PROSITE-ProRule" id="PRU00591"/>
    </source>
</evidence>
<dbReference type="OrthoDB" id="5344211at2"/>
<gene>
    <name evidence="4" type="ORF">CQ394_12995</name>
</gene>
<dbReference type="STRING" id="137838.GCA_001458595_04089"/>
<dbReference type="AlphaFoldDB" id="A0A2A7MN68"/>
<organism evidence="4 5">
    <name type="scientific">Clostridium neonatale</name>
    <dbReference type="NCBI Taxonomy" id="137838"/>
    <lineage>
        <taxon>Bacteria</taxon>
        <taxon>Bacillati</taxon>
        <taxon>Bacillota</taxon>
        <taxon>Clostridia</taxon>
        <taxon>Eubacteriales</taxon>
        <taxon>Clostridiaceae</taxon>
        <taxon>Clostridium</taxon>
    </lineage>
</organism>
<dbReference type="Proteomes" id="UP000220840">
    <property type="component" value="Unassembled WGS sequence"/>
</dbReference>
<dbReference type="PANTHER" id="PTHR30404:SF8">
    <property type="entry name" value="AUTOLYSIN PH-RELATED"/>
    <property type="match status" value="1"/>
</dbReference>
<dbReference type="Gene3D" id="2.10.270.10">
    <property type="entry name" value="Cholin Binding"/>
    <property type="match status" value="1"/>
</dbReference>
<evidence type="ECO:0000259" key="3">
    <source>
        <dbReference type="SMART" id="SM00646"/>
    </source>
</evidence>
<dbReference type="PANTHER" id="PTHR30404">
    <property type="entry name" value="N-ACETYLMURAMOYL-L-ALANINE AMIDASE"/>
    <property type="match status" value="1"/>
</dbReference>
<comment type="caution">
    <text evidence="4">The sequence shown here is derived from an EMBL/GenBank/DDBJ whole genome shotgun (WGS) entry which is preliminary data.</text>
</comment>
<dbReference type="SUPFAM" id="SSF69360">
    <property type="entry name" value="Cell wall binding repeat"/>
    <property type="match status" value="1"/>
</dbReference>
<name>A0A2A7MN68_9CLOT</name>
<evidence type="ECO:0000313" key="5">
    <source>
        <dbReference type="Proteomes" id="UP000220840"/>
    </source>
</evidence>
<dbReference type="InterPro" id="IPR050695">
    <property type="entry name" value="N-acetylmuramoyl_amidase_3"/>
</dbReference>
<keyword evidence="5" id="KW-1185">Reference proteome</keyword>
<dbReference type="Pfam" id="PF01520">
    <property type="entry name" value="Amidase_3"/>
    <property type="match status" value="1"/>
</dbReference>
<dbReference type="EMBL" id="PDCJ01000001">
    <property type="protein sequence ID" value="PEG32568.1"/>
    <property type="molecule type" value="Genomic_DNA"/>
</dbReference>
<sequence length="297" mass="34232">MKNFIIAVGHTVSGTKGCGIISRLNESNCTREICALLFKNLKMKGHNVYLLRVDYGNTYNYEDCYVRVNEANKIFKTKEINLYVEIHINAGGGTGTEVCISGKSDYAKAYAEKVSSRVSNSLGIRNRGVKIRSLIVLNRTIIPAILVECLFADSDDAAKYNPDKIANAICDALCNTNDTTKEWKLGWNENNIGWWYCTDLNNKYYYTSKNGWQHIDNEWYTFDKDGYALCLSWYFDENKKSWYYLDKRCKRVTGTKDKPLWLWIDGFCYAFDEEGKMYYDCITSDGFEVDKNGAWIK</sequence>
<feature type="domain" description="MurNAc-LAA" evidence="3">
    <location>
        <begin position="78"/>
        <end position="174"/>
    </location>
</feature>
<dbReference type="SUPFAM" id="SSF53187">
    <property type="entry name" value="Zn-dependent exopeptidases"/>
    <property type="match status" value="1"/>
</dbReference>
<proteinExistence type="predicted"/>
<dbReference type="RefSeq" id="WP_058296710.1">
    <property type="nucleotide sequence ID" value="NZ_LN890328.1"/>
</dbReference>
<dbReference type="Gene3D" id="3.40.630.40">
    <property type="entry name" value="Zn-dependent exopeptidases"/>
    <property type="match status" value="1"/>
</dbReference>
<dbReference type="CDD" id="cd02696">
    <property type="entry name" value="MurNAc-LAA"/>
    <property type="match status" value="1"/>
</dbReference>
<evidence type="ECO:0000313" key="4">
    <source>
        <dbReference type="EMBL" id="PEG32568.1"/>
    </source>
</evidence>
<dbReference type="GO" id="GO:0009253">
    <property type="term" value="P:peptidoglycan catabolic process"/>
    <property type="evidence" value="ECO:0007669"/>
    <property type="project" value="InterPro"/>
</dbReference>
<protein>
    <submittedName>
        <fullName evidence="4">N-acetylmuramoyl-L-alanine amidase</fullName>
    </submittedName>
</protein>
<dbReference type="InterPro" id="IPR018337">
    <property type="entry name" value="Cell_wall/Cho-bd_repeat"/>
</dbReference>
<dbReference type="PROSITE" id="PS51170">
    <property type="entry name" value="CW"/>
    <property type="match status" value="1"/>
</dbReference>
<keyword evidence="1" id="KW-0677">Repeat</keyword>
<dbReference type="GO" id="GO:0030288">
    <property type="term" value="C:outer membrane-bounded periplasmic space"/>
    <property type="evidence" value="ECO:0007669"/>
    <property type="project" value="TreeGrafter"/>
</dbReference>